<dbReference type="Gene3D" id="6.10.140.1620">
    <property type="match status" value="1"/>
</dbReference>
<proteinExistence type="inferred from homology"/>
<evidence type="ECO:0000313" key="5">
    <source>
        <dbReference type="Proteomes" id="UP000233837"/>
    </source>
</evidence>
<comment type="subunit">
    <text evidence="2">Binds SCAR.</text>
</comment>
<evidence type="ECO:0000256" key="1">
    <source>
        <dbReference type="ARBA" id="ARBA00010020"/>
    </source>
</evidence>
<reference evidence="4 5" key="1">
    <citation type="journal article" date="2016" name="Sci. Rep.">
        <title>The Dendrobium catenatum Lindl. genome sequence provides insights into polysaccharide synthase, floral development and adaptive evolution.</title>
        <authorList>
            <person name="Zhang G.Q."/>
            <person name="Xu Q."/>
            <person name="Bian C."/>
            <person name="Tsai W.C."/>
            <person name="Yeh C.M."/>
            <person name="Liu K.W."/>
            <person name="Yoshida K."/>
            <person name="Zhang L.S."/>
            <person name="Chang S.B."/>
            <person name="Chen F."/>
            <person name="Shi Y."/>
            <person name="Su Y.Y."/>
            <person name="Zhang Y.Q."/>
            <person name="Chen L.J."/>
            <person name="Yin Y."/>
            <person name="Lin M."/>
            <person name="Huang H."/>
            <person name="Deng H."/>
            <person name="Wang Z.W."/>
            <person name="Zhu S.L."/>
            <person name="Zhao X."/>
            <person name="Deng C."/>
            <person name="Niu S.C."/>
            <person name="Huang J."/>
            <person name="Wang M."/>
            <person name="Liu G.H."/>
            <person name="Yang H.J."/>
            <person name="Xiao X.J."/>
            <person name="Hsiao Y.Y."/>
            <person name="Wu W.L."/>
            <person name="Chen Y.Y."/>
            <person name="Mitsuda N."/>
            <person name="Ohme-Takagi M."/>
            <person name="Luo Y.B."/>
            <person name="Van de Peer Y."/>
            <person name="Liu Z.J."/>
        </authorList>
    </citation>
    <scope>NUCLEOTIDE SEQUENCE [LARGE SCALE GENOMIC DNA]</scope>
    <source>
        <tissue evidence="4">The whole plant</tissue>
    </source>
</reference>
<name>A0A2I0VCW7_9ASPA</name>
<accession>A0A2I0VCW7</accession>
<dbReference type="STRING" id="906689.A0A2I0VCW7"/>
<keyword evidence="5" id="KW-1185">Reference proteome</keyword>
<dbReference type="Proteomes" id="UP000233837">
    <property type="component" value="Unassembled WGS sequence"/>
</dbReference>
<evidence type="ECO:0000256" key="2">
    <source>
        <dbReference type="ARBA" id="ARBA00011513"/>
    </source>
</evidence>
<comment type="similarity">
    <text evidence="1">Belongs to the ABI family.</text>
</comment>
<dbReference type="EMBL" id="KZ503817">
    <property type="protein sequence ID" value="PKU61248.1"/>
    <property type="molecule type" value="Genomic_DNA"/>
</dbReference>
<evidence type="ECO:0000256" key="3">
    <source>
        <dbReference type="ARBA" id="ARBA00025223"/>
    </source>
</evidence>
<dbReference type="PANTHER" id="PTHR10460">
    <property type="entry name" value="ABL INTERACTOR FAMILY MEMBER"/>
    <property type="match status" value="1"/>
</dbReference>
<evidence type="ECO:0008006" key="6">
    <source>
        <dbReference type="Google" id="ProtNLM"/>
    </source>
</evidence>
<gene>
    <name evidence="4" type="ORF">MA16_Dca025491</name>
</gene>
<comment type="function">
    <text evidence="3">Involved in regulation of actin and microtubule organization. Part of a WAVE complex that activates the Arp2/3 complex.</text>
</comment>
<dbReference type="PANTHER" id="PTHR10460:SF11">
    <property type="entry name" value="PROTEIN ABIL5-RELATED"/>
    <property type="match status" value="1"/>
</dbReference>
<reference evidence="4 5" key="2">
    <citation type="journal article" date="2017" name="Nature">
        <title>The Apostasia genome and the evolution of orchids.</title>
        <authorList>
            <person name="Zhang G.Q."/>
            <person name="Liu K.W."/>
            <person name="Li Z."/>
            <person name="Lohaus R."/>
            <person name="Hsiao Y.Y."/>
            <person name="Niu S.C."/>
            <person name="Wang J.Y."/>
            <person name="Lin Y.C."/>
            <person name="Xu Q."/>
            <person name="Chen L.J."/>
            <person name="Yoshida K."/>
            <person name="Fujiwara S."/>
            <person name="Wang Z.W."/>
            <person name="Zhang Y.Q."/>
            <person name="Mitsuda N."/>
            <person name="Wang M."/>
            <person name="Liu G.H."/>
            <person name="Pecoraro L."/>
            <person name="Huang H.X."/>
            <person name="Xiao X.J."/>
            <person name="Lin M."/>
            <person name="Wu X.Y."/>
            <person name="Wu W.L."/>
            <person name="Chen Y.Y."/>
            <person name="Chang S.B."/>
            <person name="Sakamoto S."/>
            <person name="Ohme-Takagi M."/>
            <person name="Yagi M."/>
            <person name="Zeng S.J."/>
            <person name="Shen C.Y."/>
            <person name="Yeh C.M."/>
            <person name="Luo Y.B."/>
            <person name="Tsai W.C."/>
            <person name="Van de Peer Y."/>
            <person name="Liu Z.J."/>
        </authorList>
    </citation>
    <scope>NUCLEOTIDE SEQUENCE [LARGE SCALE GENOMIC DNA]</scope>
    <source>
        <tissue evidence="4">The whole plant</tissue>
    </source>
</reference>
<dbReference type="AlphaFoldDB" id="A0A2I0VCW7"/>
<evidence type="ECO:0000313" key="4">
    <source>
        <dbReference type="EMBL" id="PKU61248.1"/>
    </source>
</evidence>
<sequence>MENQAATVTSPQLLNTETPLKAEEANPDCFKKSLQELKHLSSQLHHAANHFQSAACRNQEGASQRKLALKSTRKYISEAIVTVVDHLGSVSSKLEKKFQVNKEVSEVEQRIECLAQLKQRILTCQQYALTLDLSNIRWNFNFPKHHQHYISPSSNSLGAVVPVQQGASMLSKSSNSSIGSHAMDIKIIQGVDQKKKAVQRSPFMSFLRISQTKRSSSHPEVKKI</sequence>
<protein>
    <recommendedName>
        <fullName evidence="6">Protein ABIL5</fullName>
    </recommendedName>
</protein>
<dbReference type="InterPro" id="IPR028457">
    <property type="entry name" value="ABI"/>
</dbReference>
<organism evidence="4 5">
    <name type="scientific">Dendrobium catenatum</name>
    <dbReference type="NCBI Taxonomy" id="906689"/>
    <lineage>
        <taxon>Eukaryota</taxon>
        <taxon>Viridiplantae</taxon>
        <taxon>Streptophyta</taxon>
        <taxon>Embryophyta</taxon>
        <taxon>Tracheophyta</taxon>
        <taxon>Spermatophyta</taxon>
        <taxon>Magnoliopsida</taxon>
        <taxon>Liliopsida</taxon>
        <taxon>Asparagales</taxon>
        <taxon>Orchidaceae</taxon>
        <taxon>Epidendroideae</taxon>
        <taxon>Malaxideae</taxon>
        <taxon>Dendrobiinae</taxon>
        <taxon>Dendrobium</taxon>
    </lineage>
</organism>